<accession>A0ABS5ISD0</accession>
<sequence length="580" mass="62174">MVKKYLWMLAVPVYILIACNKDMATTGNPPPVTPPVKSPISDKQVSSAIQGNVVDEQNKPLAGVQVKCGDVTATTDAAGSFFFGKVNANQMAAVVTAQKNGYFNGSRTFHIAAADKLQFVQMQLLPKKAAGTFVASTGGTVNTSNAQFTFAAQQVLGPDNKPYSGKVSLLYAPINPERADFADIMPGDLRGITNSNTIVGLQSFGMMALELQSEGGEKLHLDTSKQVSFKMTIPTSLQNTAPPTIPLWYFEEVSGVWRQEGSATKTGDSYSGIVKHFSFWNLDMPFPLVNFTATLVDAHNTPLSNAAVKLKRANGSATYGYTNENGTVSGDIPKNETLTLEVMSKCNMVVDTRNIGPFNDHTDIGILRVTVPNNEYLYFSGAVASCNNMPVQNGLVSISLGGTTYRSNIANGQYSISILRCVTTQVTAIINAVDQDANKMSTNTKLVTTGNYITNLSACDVILADFVNSLLNGQTANYTATDSISLYNLGSGYLLSAARKTNRDFIDFQVNDMTVGTHATSIALTNNGKYYSGNGTYTLTQSGTLGGYLAGTFTSSVKPDSTQNNGPFPFTGSFRIRITQ</sequence>
<evidence type="ECO:0000313" key="2">
    <source>
        <dbReference type="EMBL" id="MBS0025800.1"/>
    </source>
</evidence>
<gene>
    <name evidence="2" type="ORF">KE626_00615</name>
</gene>
<organism evidence="2 3">
    <name type="scientific">Chitinophaga hostae</name>
    <dbReference type="NCBI Taxonomy" id="2831022"/>
    <lineage>
        <taxon>Bacteria</taxon>
        <taxon>Pseudomonadati</taxon>
        <taxon>Bacteroidota</taxon>
        <taxon>Chitinophagia</taxon>
        <taxon>Chitinophagales</taxon>
        <taxon>Chitinophagaceae</taxon>
        <taxon>Chitinophaga</taxon>
    </lineage>
</organism>
<keyword evidence="3" id="KW-1185">Reference proteome</keyword>
<dbReference type="SUPFAM" id="SSF49464">
    <property type="entry name" value="Carboxypeptidase regulatory domain-like"/>
    <property type="match status" value="1"/>
</dbReference>
<dbReference type="InterPro" id="IPR008969">
    <property type="entry name" value="CarboxyPept-like_regulatory"/>
</dbReference>
<dbReference type="Gene3D" id="2.60.40.1120">
    <property type="entry name" value="Carboxypeptidase-like, regulatory domain"/>
    <property type="match status" value="1"/>
</dbReference>
<reference evidence="2 3" key="1">
    <citation type="submission" date="2021-04" db="EMBL/GenBank/DDBJ databases">
        <title>Chitinophaga sp. nov., isolated from the rhizosphere soil.</title>
        <authorList>
            <person name="He S."/>
        </authorList>
    </citation>
    <scope>NUCLEOTIDE SEQUENCE [LARGE SCALE GENOMIC DNA]</scope>
    <source>
        <strain evidence="2 3">2R12</strain>
    </source>
</reference>
<dbReference type="Proteomes" id="UP000676386">
    <property type="component" value="Unassembled WGS sequence"/>
</dbReference>
<dbReference type="EMBL" id="JAGTXB010000001">
    <property type="protein sequence ID" value="MBS0025800.1"/>
    <property type="molecule type" value="Genomic_DNA"/>
</dbReference>
<feature type="signal peptide" evidence="1">
    <location>
        <begin position="1"/>
        <end position="24"/>
    </location>
</feature>
<comment type="caution">
    <text evidence="2">The sequence shown here is derived from an EMBL/GenBank/DDBJ whole genome shotgun (WGS) entry which is preliminary data.</text>
</comment>
<keyword evidence="1" id="KW-0732">Signal</keyword>
<feature type="chain" id="PRO_5047290897" evidence="1">
    <location>
        <begin position="25"/>
        <end position="580"/>
    </location>
</feature>
<dbReference type="RefSeq" id="WP_211970864.1">
    <property type="nucleotide sequence ID" value="NZ_CBFHAM010000029.1"/>
</dbReference>
<protein>
    <submittedName>
        <fullName evidence="2">Carboxypeptidase regulatory-like domain-containing protein</fullName>
    </submittedName>
</protein>
<dbReference type="PROSITE" id="PS51257">
    <property type="entry name" value="PROKAR_LIPOPROTEIN"/>
    <property type="match status" value="1"/>
</dbReference>
<evidence type="ECO:0000256" key="1">
    <source>
        <dbReference type="SAM" id="SignalP"/>
    </source>
</evidence>
<proteinExistence type="predicted"/>
<evidence type="ECO:0000313" key="3">
    <source>
        <dbReference type="Proteomes" id="UP000676386"/>
    </source>
</evidence>
<name>A0ABS5ISD0_9BACT</name>